<keyword evidence="7" id="KW-1185">Reference proteome</keyword>
<comment type="cofactor">
    <cofactor evidence="1">
        <name>Mg(2+)</name>
        <dbReference type="ChEBI" id="CHEBI:18420"/>
    </cofactor>
</comment>
<dbReference type="PANTHER" id="PTHR46193">
    <property type="entry name" value="6-PHOSPHOGLUCONATE PHOSPHATASE"/>
    <property type="match status" value="1"/>
</dbReference>
<dbReference type="Proteomes" id="UP001054857">
    <property type="component" value="Unassembled WGS sequence"/>
</dbReference>
<comment type="caution">
    <text evidence="6">The sequence shown here is derived from an EMBL/GenBank/DDBJ whole genome shotgun (WGS) entry which is preliminary data.</text>
</comment>
<dbReference type="GO" id="GO:0003824">
    <property type="term" value="F:catalytic activity"/>
    <property type="evidence" value="ECO:0007669"/>
    <property type="project" value="UniProtKB-ARBA"/>
</dbReference>
<dbReference type="PRINTS" id="PR00413">
    <property type="entry name" value="HADHALOGNASE"/>
</dbReference>
<dbReference type="InterPro" id="IPR006439">
    <property type="entry name" value="HAD-SF_hydro_IA"/>
</dbReference>
<gene>
    <name evidence="6" type="ORF">Agub_g15355</name>
</gene>
<name>A0AAD3HT09_9CHLO</name>
<proteinExistence type="predicted"/>
<dbReference type="InterPro" id="IPR023198">
    <property type="entry name" value="PGP-like_dom2"/>
</dbReference>
<keyword evidence="2" id="KW-0479">Metal-binding</keyword>
<reference evidence="6 7" key="1">
    <citation type="journal article" date="2021" name="Sci. Rep.">
        <title>Genome sequencing of the multicellular alga Astrephomene provides insights into convergent evolution of germ-soma differentiation.</title>
        <authorList>
            <person name="Yamashita S."/>
            <person name="Yamamoto K."/>
            <person name="Matsuzaki R."/>
            <person name="Suzuki S."/>
            <person name="Yamaguchi H."/>
            <person name="Hirooka S."/>
            <person name="Minakuchi Y."/>
            <person name="Miyagishima S."/>
            <person name="Kawachi M."/>
            <person name="Toyoda A."/>
            <person name="Nozaki H."/>
        </authorList>
    </citation>
    <scope>NUCLEOTIDE SEQUENCE [LARGE SCALE GENOMIC DNA]</scope>
    <source>
        <strain evidence="6 7">NIES-4017</strain>
    </source>
</reference>
<feature type="non-terminal residue" evidence="6">
    <location>
        <position position="243"/>
    </location>
</feature>
<feature type="region of interest" description="Disordered" evidence="5">
    <location>
        <begin position="1"/>
        <end position="81"/>
    </location>
</feature>
<sequence length="243" mass="26123">MHISLTCPKGGGVSTRSSPSRPMAAPMGAHPPSSIPASRPAPSAPTASATPPGVATFPTPASSPTIATTHSNNTIPSTQPTAATAAMPIDFLSVRGVLFDVDGTLVESDPLHFKAFQEILVELGFQGGRPIDLPFFRAHISGRHNPEIAADLFPEWEEGRRVAFYEDKEERFRRLAAGELEPLEGLREFMRWLRARGVATAAVTNAPRANAEMMIRAIGLEGGFQHLVLGEECVRAKPHPDPY</sequence>
<evidence type="ECO:0000256" key="3">
    <source>
        <dbReference type="ARBA" id="ARBA00022842"/>
    </source>
</evidence>
<dbReference type="SFLD" id="SFLDS00003">
    <property type="entry name" value="Haloacid_Dehalogenase"/>
    <property type="match status" value="1"/>
</dbReference>
<evidence type="ECO:0008006" key="8">
    <source>
        <dbReference type="Google" id="ProtNLM"/>
    </source>
</evidence>
<keyword evidence="4" id="KW-0119">Carbohydrate metabolism</keyword>
<protein>
    <recommendedName>
        <fullName evidence="8">HAD family phosphatase</fullName>
    </recommendedName>
</protein>
<dbReference type="Pfam" id="PF00702">
    <property type="entry name" value="Hydrolase"/>
    <property type="match status" value="1"/>
</dbReference>
<evidence type="ECO:0000256" key="2">
    <source>
        <dbReference type="ARBA" id="ARBA00022723"/>
    </source>
</evidence>
<organism evidence="6 7">
    <name type="scientific">Astrephomene gubernaculifera</name>
    <dbReference type="NCBI Taxonomy" id="47775"/>
    <lineage>
        <taxon>Eukaryota</taxon>
        <taxon>Viridiplantae</taxon>
        <taxon>Chlorophyta</taxon>
        <taxon>core chlorophytes</taxon>
        <taxon>Chlorophyceae</taxon>
        <taxon>CS clade</taxon>
        <taxon>Chlamydomonadales</taxon>
        <taxon>Astrephomenaceae</taxon>
        <taxon>Astrephomene</taxon>
    </lineage>
</organism>
<accession>A0AAD3HT09</accession>
<evidence type="ECO:0000313" key="7">
    <source>
        <dbReference type="Proteomes" id="UP001054857"/>
    </source>
</evidence>
<feature type="compositionally biased region" description="Low complexity" evidence="5">
    <location>
        <begin position="31"/>
        <end position="71"/>
    </location>
</feature>
<dbReference type="Gene3D" id="1.10.150.240">
    <property type="entry name" value="Putative phosphatase, domain 2"/>
    <property type="match status" value="1"/>
</dbReference>
<dbReference type="GO" id="GO:0046872">
    <property type="term" value="F:metal ion binding"/>
    <property type="evidence" value="ECO:0007669"/>
    <property type="project" value="UniProtKB-KW"/>
</dbReference>
<dbReference type="PANTHER" id="PTHR46193:SF18">
    <property type="entry name" value="HEXITOL PHOSPHATASE B"/>
    <property type="match status" value="1"/>
</dbReference>
<feature type="compositionally biased region" description="Polar residues" evidence="5">
    <location>
        <begin position="72"/>
        <end position="81"/>
    </location>
</feature>
<evidence type="ECO:0000313" key="6">
    <source>
        <dbReference type="EMBL" id="GFR52744.1"/>
    </source>
</evidence>
<dbReference type="Gene3D" id="3.40.50.1000">
    <property type="entry name" value="HAD superfamily/HAD-like"/>
    <property type="match status" value="1"/>
</dbReference>
<dbReference type="EMBL" id="BMAR01000070">
    <property type="protein sequence ID" value="GFR52744.1"/>
    <property type="molecule type" value="Genomic_DNA"/>
</dbReference>
<evidence type="ECO:0000256" key="5">
    <source>
        <dbReference type="SAM" id="MobiDB-lite"/>
    </source>
</evidence>
<evidence type="ECO:0000256" key="4">
    <source>
        <dbReference type="ARBA" id="ARBA00023277"/>
    </source>
</evidence>
<dbReference type="AlphaFoldDB" id="A0AAD3HT09"/>
<evidence type="ECO:0000256" key="1">
    <source>
        <dbReference type="ARBA" id="ARBA00001946"/>
    </source>
</evidence>
<dbReference type="SUPFAM" id="SSF56784">
    <property type="entry name" value="HAD-like"/>
    <property type="match status" value="1"/>
</dbReference>
<dbReference type="InterPro" id="IPR051600">
    <property type="entry name" value="Beta-PGM-like"/>
</dbReference>
<dbReference type="InterPro" id="IPR023214">
    <property type="entry name" value="HAD_sf"/>
</dbReference>
<keyword evidence="3" id="KW-0460">Magnesium</keyword>
<dbReference type="CDD" id="cd07505">
    <property type="entry name" value="HAD_BPGM-like"/>
    <property type="match status" value="1"/>
</dbReference>
<dbReference type="SFLD" id="SFLDG01129">
    <property type="entry name" value="C1.5:_HAD__Beta-PGM__Phosphata"/>
    <property type="match status" value="1"/>
</dbReference>
<dbReference type="InterPro" id="IPR036412">
    <property type="entry name" value="HAD-like_sf"/>
</dbReference>